<evidence type="ECO:0000313" key="3">
    <source>
        <dbReference type="Proteomes" id="UP000215595"/>
    </source>
</evidence>
<dbReference type="Pfam" id="PF10048">
    <property type="entry name" value="DUF2282"/>
    <property type="match status" value="1"/>
</dbReference>
<evidence type="ECO:0000313" key="2">
    <source>
        <dbReference type="EMBL" id="OYX33867.1"/>
    </source>
</evidence>
<accession>A0A258FNU0</accession>
<feature type="signal peptide" evidence="1">
    <location>
        <begin position="1"/>
        <end position="25"/>
    </location>
</feature>
<dbReference type="EMBL" id="NCEB01000013">
    <property type="protein sequence ID" value="OYX33867.1"/>
    <property type="molecule type" value="Genomic_DNA"/>
</dbReference>
<proteinExistence type="predicted"/>
<dbReference type="AlphaFoldDB" id="A0A258FNU0"/>
<evidence type="ECO:0008006" key="4">
    <source>
        <dbReference type="Google" id="ProtNLM"/>
    </source>
</evidence>
<evidence type="ECO:0000256" key="1">
    <source>
        <dbReference type="SAM" id="SignalP"/>
    </source>
</evidence>
<dbReference type="InterPro" id="IPR018740">
    <property type="entry name" value="DUF2282_membr"/>
</dbReference>
<gene>
    <name evidence="2" type="ORF">B7Z01_07760</name>
</gene>
<organism evidence="2 3">
    <name type="scientific">Brevundimonas subvibrioides</name>
    <dbReference type="NCBI Taxonomy" id="74313"/>
    <lineage>
        <taxon>Bacteria</taxon>
        <taxon>Pseudomonadati</taxon>
        <taxon>Pseudomonadota</taxon>
        <taxon>Alphaproteobacteria</taxon>
        <taxon>Caulobacterales</taxon>
        <taxon>Caulobacteraceae</taxon>
        <taxon>Brevundimonas</taxon>
    </lineage>
</organism>
<sequence length="97" mass="9696">MTKTHMTIGGATALALVAGAGLAHAQSSNSRAAEPAMEKCYGVALATKNDCAAGPGTTCAGTSTRDYQGNAWKLVPAGTCTSIQTPRGNGSLTPVTR</sequence>
<reference evidence="2 3" key="1">
    <citation type="submission" date="2017-03" db="EMBL/GenBank/DDBJ databases">
        <title>Lifting the veil on microbial sulfur biogeochemistry in mining wastewaters.</title>
        <authorList>
            <person name="Kantor R.S."/>
            <person name="Colenbrander Nelson T."/>
            <person name="Marshall S."/>
            <person name="Bennett D."/>
            <person name="Apte S."/>
            <person name="Camacho D."/>
            <person name="Thomas B.C."/>
            <person name="Warren L.A."/>
            <person name="Banfield J.F."/>
        </authorList>
    </citation>
    <scope>NUCLEOTIDE SEQUENCE [LARGE SCALE GENOMIC DNA]</scope>
    <source>
        <strain evidence="2">32-69-9</strain>
    </source>
</reference>
<name>A0A258FNU0_9CAUL</name>
<comment type="caution">
    <text evidence="2">The sequence shown here is derived from an EMBL/GenBank/DDBJ whole genome shotgun (WGS) entry which is preliminary data.</text>
</comment>
<feature type="chain" id="PRO_5012898031" description="DUF2282 domain-containing protein" evidence="1">
    <location>
        <begin position="26"/>
        <end position="97"/>
    </location>
</feature>
<dbReference type="Proteomes" id="UP000215595">
    <property type="component" value="Unassembled WGS sequence"/>
</dbReference>
<protein>
    <recommendedName>
        <fullName evidence="4">DUF2282 domain-containing protein</fullName>
    </recommendedName>
</protein>
<keyword evidence="1" id="KW-0732">Signal</keyword>